<name>A0AAD5UPQ9_9FUNG</name>
<feature type="domain" description="RGS" evidence="2">
    <location>
        <begin position="13"/>
        <end position="133"/>
    </location>
</feature>
<reference evidence="3" key="1">
    <citation type="submission" date="2020-05" db="EMBL/GenBank/DDBJ databases">
        <title>Phylogenomic resolution of chytrid fungi.</title>
        <authorList>
            <person name="Stajich J.E."/>
            <person name="Amses K."/>
            <person name="Simmons R."/>
            <person name="Seto K."/>
            <person name="Myers J."/>
            <person name="Bonds A."/>
            <person name="Quandt C.A."/>
            <person name="Barry K."/>
            <person name="Liu P."/>
            <person name="Grigoriev I."/>
            <person name="Longcore J.E."/>
            <person name="James T.Y."/>
        </authorList>
    </citation>
    <scope>NUCLEOTIDE SEQUENCE</scope>
    <source>
        <strain evidence="3">PLAUS21</strain>
    </source>
</reference>
<dbReference type="Pfam" id="PF00615">
    <property type="entry name" value="RGS"/>
    <property type="match status" value="1"/>
</dbReference>
<dbReference type="AlphaFoldDB" id="A0AAD5UPQ9"/>
<evidence type="ECO:0000313" key="3">
    <source>
        <dbReference type="EMBL" id="KAJ3262488.1"/>
    </source>
</evidence>
<sequence length="342" mass="39546">MTEKEEIVAAKFKFISILTTESELSEFREVMSVSERVPHHIVMKRFAHSTEEHENRIRQVPMTMVHQLLRFYATFISVGAPIQVPFISSKIREDIATGLLELTTTRNIPRDLFDAACLAALDGLFCRCFPKYLAIKGQSINCLKQLKEEHKELELKLLEESNSERTSSDTNNSTKKPEAKKSLFGIFARNEKFKYKNTRECMVQVLQSPKLYPQFSEFVKETHCEENLVCYESFVKLESKIRPSDTNSLCLERFLDKSVVSTNDPVPIQLVPLFLFFHHMFILPESPFEVNVSHNLRKEIEEKLVHVKEEGVMSGIFDGVIDHVLELLYVNSFNAYLKTIKE</sequence>
<dbReference type="PROSITE" id="PS50132">
    <property type="entry name" value="RGS"/>
    <property type="match status" value="2"/>
</dbReference>
<dbReference type="Gene3D" id="1.10.167.10">
    <property type="entry name" value="Regulator of G-protein Signalling 4, domain 2"/>
    <property type="match status" value="2"/>
</dbReference>
<comment type="caution">
    <text evidence="3">The sequence shown here is derived from an EMBL/GenBank/DDBJ whole genome shotgun (WGS) entry which is preliminary data.</text>
</comment>
<protein>
    <recommendedName>
        <fullName evidence="2">RGS domain-containing protein</fullName>
    </recommendedName>
</protein>
<dbReference type="InterPro" id="IPR036305">
    <property type="entry name" value="RGS_sf"/>
</dbReference>
<accession>A0AAD5UPQ9</accession>
<evidence type="ECO:0000256" key="1">
    <source>
        <dbReference type="SAM" id="MobiDB-lite"/>
    </source>
</evidence>
<feature type="region of interest" description="Disordered" evidence="1">
    <location>
        <begin position="158"/>
        <end position="177"/>
    </location>
</feature>
<dbReference type="Proteomes" id="UP001210925">
    <property type="component" value="Unassembled WGS sequence"/>
</dbReference>
<evidence type="ECO:0000313" key="4">
    <source>
        <dbReference type="Proteomes" id="UP001210925"/>
    </source>
</evidence>
<dbReference type="InterPro" id="IPR044926">
    <property type="entry name" value="RGS_subdomain_2"/>
</dbReference>
<dbReference type="SUPFAM" id="SSF48097">
    <property type="entry name" value="Regulator of G-protein signaling, RGS"/>
    <property type="match status" value="2"/>
</dbReference>
<feature type="domain" description="RGS" evidence="2">
    <location>
        <begin position="204"/>
        <end position="339"/>
    </location>
</feature>
<dbReference type="PANTHER" id="PTHR10845:SF192">
    <property type="entry name" value="DOUBLE HIT, ISOFORM B"/>
    <property type="match status" value="1"/>
</dbReference>
<proteinExistence type="predicted"/>
<keyword evidence="4" id="KW-1185">Reference proteome</keyword>
<organism evidence="3 4">
    <name type="scientific">Boothiomyces macroporosus</name>
    <dbReference type="NCBI Taxonomy" id="261099"/>
    <lineage>
        <taxon>Eukaryota</taxon>
        <taxon>Fungi</taxon>
        <taxon>Fungi incertae sedis</taxon>
        <taxon>Chytridiomycota</taxon>
        <taxon>Chytridiomycota incertae sedis</taxon>
        <taxon>Chytridiomycetes</taxon>
        <taxon>Rhizophydiales</taxon>
        <taxon>Terramycetaceae</taxon>
        <taxon>Boothiomyces</taxon>
    </lineage>
</organism>
<feature type="compositionally biased region" description="Basic and acidic residues" evidence="1">
    <location>
        <begin position="158"/>
        <end position="167"/>
    </location>
</feature>
<dbReference type="PANTHER" id="PTHR10845">
    <property type="entry name" value="REGULATOR OF G PROTEIN SIGNALING"/>
    <property type="match status" value="1"/>
</dbReference>
<dbReference type="EMBL" id="JADGKB010000001">
    <property type="protein sequence ID" value="KAJ3262488.1"/>
    <property type="molecule type" value="Genomic_DNA"/>
</dbReference>
<evidence type="ECO:0000259" key="2">
    <source>
        <dbReference type="PROSITE" id="PS50132"/>
    </source>
</evidence>
<gene>
    <name evidence="3" type="ORF">HK103_000017</name>
</gene>
<dbReference type="InterPro" id="IPR016137">
    <property type="entry name" value="RGS"/>
</dbReference>